<feature type="region of interest" description="Disordered" evidence="5">
    <location>
        <begin position="543"/>
        <end position="573"/>
    </location>
</feature>
<dbReference type="Proteomes" id="UP000017246">
    <property type="component" value="Unassembled WGS sequence"/>
</dbReference>
<dbReference type="PANTHER" id="PTHR12827">
    <property type="entry name" value="MEIOTIC CHECKPOINT REGULATOR TSG24 FAMILY MEMBER"/>
    <property type="match status" value="1"/>
</dbReference>
<evidence type="ECO:0000313" key="8">
    <source>
        <dbReference type="Proteomes" id="UP000017246"/>
    </source>
</evidence>
<dbReference type="OrthoDB" id="26401at2759"/>
<dbReference type="eggNOG" id="KOG1858">
    <property type="taxonomic scope" value="Eukaryota"/>
</dbReference>
<keyword evidence="4" id="KW-0131">Cell cycle</keyword>
<keyword evidence="8" id="KW-1185">Reference proteome</keyword>
<evidence type="ECO:0000256" key="2">
    <source>
        <dbReference type="ARBA" id="ARBA00022618"/>
    </source>
</evidence>
<dbReference type="EMBL" id="LN902844">
    <property type="protein sequence ID" value="CDI97228.1"/>
    <property type="molecule type" value="Genomic_DNA"/>
</dbReference>
<keyword evidence="2" id="KW-0132">Cell division</keyword>
<gene>
    <name evidence="7" type="ORF">EmuJ_000099400</name>
</gene>
<feature type="region of interest" description="Disordered" evidence="5">
    <location>
        <begin position="366"/>
        <end position="393"/>
    </location>
</feature>
<organism evidence="7 8">
    <name type="scientific">Echinococcus multilocularis</name>
    <name type="common">Fox tapeworm</name>
    <dbReference type="NCBI Taxonomy" id="6211"/>
    <lineage>
        <taxon>Eukaryota</taxon>
        <taxon>Metazoa</taxon>
        <taxon>Spiralia</taxon>
        <taxon>Lophotrochozoa</taxon>
        <taxon>Platyhelminthes</taxon>
        <taxon>Cestoda</taxon>
        <taxon>Eucestoda</taxon>
        <taxon>Cyclophyllidea</taxon>
        <taxon>Taeniidae</taxon>
        <taxon>Echinococcus</taxon>
    </lineage>
</organism>
<evidence type="ECO:0000256" key="3">
    <source>
        <dbReference type="ARBA" id="ARBA00022776"/>
    </source>
</evidence>
<protein>
    <submittedName>
        <fullName evidence="7">Anaphase promoting complex subunit 1</fullName>
    </submittedName>
</protein>
<dbReference type="InterPro" id="IPR049255">
    <property type="entry name" value="Apc1_N"/>
</dbReference>
<dbReference type="Gene3D" id="1.25.10.10">
    <property type="entry name" value="Leucine-rich Repeat Variant"/>
    <property type="match status" value="2"/>
</dbReference>
<evidence type="ECO:0000256" key="1">
    <source>
        <dbReference type="ARBA" id="ARBA00010547"/>
    </source>
</evidence>
<feature type="compositionally biased region" description="Polar residues" evidence="5">
    <location>
        <begin position="2044"/>
        <end position="2054"/>
    </location>
</feature>
<dbReference type="Pfam" id="PF12859">
    <property type="entry name" value="ANAPC1"/>
    <property type="match status" value="1"/>
</dbReference>
<dbReference type="InterPro" id="IPR024990">
    <property type="entry name" value="Apc1"/>
</dbReference>
<evidence type="ECO:0000256" key="4">
    <source>
        <dbReference type="ARBA" id="ARBA00023306"/>
    </source>
</evidence>
<feature type="compositionally biased region" description="Polar residues" evidence="5">
    <location>
        <begin position="1699"/>
        <end position="1711"/>
    </location>
</feature>
<dbReference type="GO" id="GO:0007091">
    <property type="term" value="P:metaphase/anaphase transition of mitotic cell cycle"/>
    <property type="evidence" value="ECO:0007669"/>
    <property type="project" value="TreeGrafter"/>
</dbReference>
<dbReference type="GO" id="GO:0005680">
    <property type="term" value="C:anaphase-promoting complex"/>
    <property type="evidence" value="ECO:0007669"/>
    <property type="project" value="InterPro"/>
</dbReference>
<comment type="similarity">
    <text evidence="1">Belongs to the APC1 family.</text>
</comment>
<feature type="region of interest" description="Disordered" evidence="5">
    <location>
        <begin position="2044"/>
        <end position="2076"/>
    </location>
</feature>
<dbReference type="PANTHER" id="PTHR12827:SF3">
    <property type="entry name" value="ANAPHASE-PROMOTING COMPLEX SUBUNIT 1"/>
    <property type="match status" value="1"/>
</dbReference>
<keyword evidence="3" id="KW-0498">Mitosis</keyword>
<name>A0A087VYG6_ECHMU</name>
<dbReference type="GO" id="GO:0031145">
    <property type="term" value="P:anaphase-promoting complex-dependent catabolic process"/>
    <property type="evidence" value="ECO:0007669"/>
    <property type="project" value="TreeGrafter"/>
</dbReference>
<dbReference type="OMA" id="DNWYHLQ"/>
<proteinExistence type="inferred from homology"/>
<reference evidence="7" key="2">
    <citation type="submission" date="2015-11" db="EMBL/GenBank/DDBJ databases">
        <authorList>
            <person name="Zhang Y."/>
            <person name="Guo Z."/>
        </authorList>
    </citation>
    <scope>NUCLEOTIDE SEQUENCE</scope>
</reference>
<accession>A0A087VYG6</accession>
<evidence type="ECO:0000313" key="7">
    <source>
        <dbReference type="EMBL" id="CDI97228.1"/>
    </source>
</evidence>
<feature type="region of interest" description="Disordered" evidence="5">
    <location>
        <begin position="1191"/>
        <end position="1223"/>
    </location>
</feature>
<feature type="region of interest" description="Disordered" evidence="5">
    <location>
        <begin position="1679"/>
        <end position="1713"/>
    </location>
</feature>
<sequence length="2665" mass="290435">MSLDMISANFAVDKGLPRVSSHFYDAISNNFHNGHKLEQKVWWETRSFCGRNEELYVNNLEVIWSKISDESTRLPLLALMMETPIIDAHWTSFHLSSNQLDEFEVSSDIPKTCRIQSGISIFESQRCTFVEHTGASYVSRLPFNVEAAWPLKCGVLLERRILCSERYPACRPNLLLGAASYNLLNSPFEASGASVESPSLFTIFLMSHPLDEMTPVLLKIPGANGSSARMCFANDENQKIVGTVDNLDLVVIVNKKSGLHSIWRLEKAQDYAHLYLIDDDGRITVAPEALALTEERPLAAPFYLDATAPSTPVDLKPSVTPCAFHQTTPLRHRFQHLSIGSSPFLSPFRASLQKLKEMAKAPLSQPQASIFTDTTSDDSTESVADPGVSSSQPIDLDEHIRRLSAVSFFSSKRIVDDTHHLIAQSSLQNSTFGSESLQTIRKIRRDSKSSELFNKSRSRHNSVALGYSSIPGVFATSSHPHLEFSNGGELECGSVGVDEPLLPKVCLTLIWTEKPERQAALRLDEKSSPPMHPRVAALSHRSITRPSLTQGQTKNKQNARVDQSNQTAPKMGPQRPRVFLVRDLIDRLYICFLSGSKKLTCLSLRDVEPLKENGQLSDLCVSHLPAVDAVYVPESRLTACLEPNGSIILYAGITKICILGVIPALVSILSSSAGLHSGSLRPLSVRPSKSDVEVSLAKAKVMGLLSRLNDGSNTPTVSESQLQANLEVTTSHLSSVPVTSLEAKSDASWRLCLPTGHQFTLAFMKEVRRNDEEDCQNSVQVCEREMAIHLPVLASVTLVRHCLDAFRFGLPEEVALHLLARWFCYRNPPNADIGACELASFARFLLFTFGLIHEGDSIPTSPIETDTANMKRLREKTDISTDNHEEDDIIIELLKRLESPSTEFVAAIKDRDVLRWRIMCHLPDVLFCLHMNDQLSVLLAEQIRVLAAVNHIIARYARLSSYVEYYSMCGLSSLTPDDLFPIPQLPAEITEFLLWSPHARIAYQTVPSLNRWYLSTLSGENPPVPYLYLAGVNDMPAVLATLVLCTQGGIIGQGVDSLRHIITFWMDKIGLVGYAKSQLEQSDTSDLVNEASKNQILLAFMTAFVKAEMGRSNIMPEGGISYQRAVLFLSELEIQLSKKLAQMSPAYASMIQTTLVKCLARPPANCSPDVYRLIGRSDMARQFEIMQSSSLPTSRRCKHPSHILCSSSSGSRQTDRTENSFSQGLNPAERWASLVHPLLSTPSADNAPNGSYVCMMVSRHFLLTTLENSPSCQVAFEDLRLQEAYKMLQTSSHIWLPRSCNDESTFGPKLFPQPNSGSANGSEASFLLSIAKARLDMHLAAACLRTSAQPLGKGMLGLGSLVASPPPLLAVYPLCLRGRVVASSSSLSALPMHQDLARGSLVESRRPAVDADNGFAASDHPGNATALAILAAVVATGCAGSLRTACSLSRLMGPIDTGTLATSGAEGGGGAVTRQLVTTASSAALSAASAVSSSNLPHAPAVLAAQHWPEFHNGVAAGLMVSPHASIDTTWIVQNCKAIAFGASTSAEVLNSTPPSACPYSPTQAGFLFGLGLNGHLNKLSPHHIREFTIQVHDLNNAAVILGLCAGKRGSMDQGVLRLLAVHYRPLLLPESILVDMSVPSLCQAAAAFGLGLLFQGSAHRHIASILLTELGRPLGGPQTGAGGNAVVSNDPATVGGEVTNNNDPSASDVNGPNDHKVSTASGAGGFAGDNRELISLCAGFALGLVLLQHGDSPCGLSDLAVANTLYAYMTGGRRDSSFYNLDACFEGHDQTVDALRVEIPRPLAGYPLEKYLQPHLLAVLGRSRMLMKKPYCATSILATPNCVSSIPMEELADLGLPNHLGATHSANAISISESNQMLASVDPLESVIQDTLRRTVEGRTVENSLPTPSAALHGSFSTRYQRVAPIGATVHSTQSQQIRERDSYNNDVSAPGAIIALGFAYLGTSNETVSSWLQAPNTYRELELVRPDMLALRIISWGLVNYKGVKATLEWIQARLPACIVKVLMPVPLKEGVRATTLEEMNDPTSPLVMSTETDVENRGPRRRAPPSETSNLRGIPIRRQPLSPKLPIIQPCSPFTLPEASKSPIIDYSTISQAYLNIIVGACFVIGLKYAGTCDSEAAELLHKVTISILTGDWWPPNRATFTETTTMTSSPSSTLSNSFITNIPPRLYDLPPMEHSVRYAAATCLTALAMVLAGSGNLTVLRMVRKLRAIRFFGRCPKTVTISSAVSPSWPSPAETARLFQVAAAVAQTTSSIQVGPNSNPANQPVSTAALLGSVLAPDFGLQMIYGSVVGLLFLGGGRLTLSNSPEAAALLTIAFFPRYPIYAGDNWYHLQCLRHLYVLATEPRRLCGVNVSTNQVEPVSLKYWYKDKPGCCISNRTAVFTSDFWERGSSIQLSCGKVSTTFERGTAEWKLLKKSLDEAGFFFVTKAPFPDPHAHFEGVIKTCLTNWTQPMCMWQLRLIATFLASECQTQIIGNKWPDKIFRSSGVLAQSLAMQLMDQFLLHAGDIQRGLHVCFFGGASEKRSLPSDVRRKTISFRIWFSLLSSSQLRTLLPIHIQRGLHVCFFGGASEKRSLPSDVRRKTISFRIWFSLLSSSQLRTLLPIPNGDQAVSLTEFLVSIRPVKGVIDPQTVYWLYKFLYTTF</sequence>
<dbReference type="STRING" id="6211.A0A087VYG6"/>
<dbReference type="GO" id="GO:0060090">
    <property type="term" value="F:molecular adaptor activity"/>
    <property type="evidence" value="ECO:0007669"/>
    <property type="project" value="TreeGrafter"/>
</dbReference>
<dbReference type="GO" id="GO:0051301">
    <property type="term" value="P:cell division"/>
    <property type="evidence" value="ECO:0007669"/>
    <property type="project" value="UniProtKB-KW"/>
</dbReference>
<evidence type="ECO:0000259" key="6">
    <source>
        <dbReference type="Pfam" id="PF12859"/>
    </source>
</evidence>
<evidence type="ECO:0000256" key="5">
    <source>
        <dbReference type="SAM" id="MobiDB-lite"/>
    </source>
</evidence>
<dbReference type="GO" id="GO:0070979">
    <property type="term" value="P:protein K11-linked ubiquitination"/>
    <property type="evidence" value="ECO:0007669"/>
    <property type="project" value="TreeGrafter"/>
</dbReference>
<feature type="compositionally biased region" description="Polar residues" evidence="5">
    <location>
        <begin position="544"/>
        <end position="568"/>
    </location>
</feature>
<dbReference type="InterPro" id="IPR011989">
    <property type="entry name" value="ARM-like"/>
</dbReference>
<reference evidence="7" key="1">
    <citation type="journal article" date="2013" name="Nature">
        <title>The genomes of four tapeworm species reveal adaptations to parasitism.</title>
        <authorList>
            <person name="Tsai I.J."/>
            <person name="Zarowiecki M."/>
            <person name="Holroyd N."/>
            <person name="Garciarrubio A."/>
            <person name="Sanchez-Flores A."/>
            <person name="Brooks K.L."/>
            <person name="Tracey A."/>
            <person name="Bobes R.J."/>
            <person name="Fragoso G."/>
            <person name="Sciutto E."/>
            <person name="Aslett M."/>
            <person name="Beasley H."/>
            <person name="Bennett H.M."/>
            <person name="Cai J."/>
            <person name="Camicia F."/>
            <person name="Clark R."/>
            <person name="Cucher M."/>
            <person name="De Silva N."/>
            <person name="Day T.A."/>
            <person name="Deplazes P."/>
            <person name="Estrada K."/>
            <person name="Fernandez C."/>
            <person name="Holland P.W."/>
            <person name="Hou J."/>
            <person name="Hu S."/>
            <person name="Huckvale T."/>
            <person name="Hung S.S."/>
            <person name="Kamenetzky L."/>
            <person name="Keane J.A."/>
            <person name="Kiss F."/>
            <person name="Koziol U."/>
            <person name="Lambert O."/>
            <person name="Liu K."/>
            <person name="Luo X."/>
            <person name="Luo Y."/>
            <person name="Macchiaroli N."/>
            <person name="Nichol S."/>
            <person name="Paps J."/>
            <person name="Parkinson J."/>
            <person name="Pouchkina-Stantcheva N."/>
            <person name="Riddiford N."/>
            <person name="Rosenzvit M."/>
            <person name="Salinas G."/>
            <person name="Wasmuth J.D."/>
            <person name="Zamanian M."/>
            <person name="Zheng Y."/>
            <person name="Cai X."/>
            <person name="Soberon X."/>
            <person name="Olson P.D."/>
            <person name="Laclette J.P."/>
            <person name="Brehm K."/>
            <person name="Berriman M."/>
            <person name="Garciarrubio A."/>
            <person name="Bobes R.J."/>
            <person name="Fragoso G."/>
            <person name="Sanchez-Flores A."/>
            <person name="Estrada K."/>
            <person name="Cevallos M.A."/>
            <person name="Morett E."/>
            <person name="Gonzalez V."/>
            <person name="Portillo T."/>
            <person name="Ochoa-Leyva A."/>
            <person name="Jose M.V."/>
            <person name="Sciutto E."/>
            <person name="Landa A."/>
            <person name="Jimenez L."/>
            <person name="Valdes V."/>
            <person name="Carrero J.C."/>
            <person name="Larralde C."/>
            <person name="Morales-Montor J."/>
            <person name="Limon-Lason J."/>
            <person name="Soberon X."/>
            <person name="Laclette J.P."/>
        </authorList>
    </citation>
    <scope>NUCLEOTIDE SEQUENCE [LARGE SCALE GENOMIC DNA]</scope>
</reference>
<feature type="domain" description="Anaphase-promoting complex subunit 1 N-terminal" evidence="6">
    <location>
        <begin position="133"/>
        <end position="267"/>
    </location>
</feature>